<feature type="domain" description="FERM" evidence="12">
    <location>
        <begin position="31"/>
        <end position="345"/>
    </location>
</feature>
<dbReference type="OrthoDB" id="9976756at2759"/>
<dbReference type="InterPro" id="IPR041784">
    <property type="entry name" value="FAK1/PYK2_FERM_C"/>
</dbReference>
<evidence type="ECO:0000313" key="14">
    <source>
        <dbReference type="Proteomes" id="UP000440578"/>
    </source>
</evidence>
<dbReference type="InterPro" id="IPR049385">
    <property type="entry name" value="FAK1-like_FERM_C"/>
</dbReference>
<dbReference type="Pfam" id="PF21477">
    <property type="entry name" value="FERM_C_FAK1"/>
    <property type="match status" value="1"/>
</dbReference>
<dbReference type="InterPro" id="IPR019749">
    <property type="entry name" value="Band_41_domain"/>
</dbReference>
<dbReference type="GO" id="GO:0005524">
    <property type="term" value="F:ATP binding"/>
    <property type="evidence" value="ECO:0007669"/>
    <property type="project" value="UniProtKB-KW"/>
</dbReference>
<feature type="region of interest" description="Disordered" evidence="11">
    <location>
        <begin position="354"/>
        <end position="377"/>
    </location>
</feature>
<keyword evidence="4" id="KW-0597">Phosphoprotein</keyword>
<evidence type="ECO:0000256" key="2">
    <source>
        <dbReference type="ARBA" id="ARBA00004282"/>
    </source>
</evidence>
<accession>A0A6A4VXF9</accession>
<dbReference type="GO" id="GO:0007172">
    <property type="term" value="P:signal complex assembly"/>
    <property type="evidence" value="ECO:0007669"/>
    <property type="project" value="InterPro"/>
</dbReference>
<name>A0A6A4VXF9_AMPAM</name>
<evidence type="ECO:0000313" key="13">
    <source>
        <dbReference type="EMBL" id="KAF0298865.1"/>
    </source>
</evidence>
<dbReference type="PROSITE" id="PS50057">
    <property type="entry name" value="FERM_3"/>
    <property type="match status" value="1"/>
</dbReference>
<feature type="compositionally biased region" description="Low complexity" evidence="11">
    <location>
        <begin position="634"/>
        <end position="652"/>
    </location>
</feature>
<dbReference type="Pfam" id="PF18038">
    <property type="entry name" value="FERM_N_2"/>
    <property type="match status" value="1"/>
</dbReference>
<dbReference type="CDD" id="cd14473">
    <property type="entry name" value="FERM_B-lobe"/>
    <property type="match status" value="1"/>
</dbReference>
<dbReference type="GO" id="GO:0005925">
    <property type="term" value="C:focal adhesion"/>
    <property type="evidence" value="ECO:0007669"/>
    <property type="project" value="InterPro"/>
</dbReference>
<reference evidence="13 14" key="1">
    <citation type="submission" date="2019-07" db="EMBL/GenBank/DDBJ databases">
        <title>Draft genome assembly of a fouling barnacle, Amphibalanus amphitrite (Darwin, 1854): The first reference genome for Thecostraca.</title>
        <authorList>
            <person name="Kim W."/>
        </authorList>
    </citation>
    <scope>NUCLEOTIDE SEQUENCE [LARGE SCALE GENOMIC DNA]</scope>
    <source>
        <strain evidence="13">SNU_AA5</strain>
        <tissue evidence="13">Soma without cirri and trophi</tissue>
    </source>
</reference>
<feature type="compositionally biased region" description="Basic and acidic residues" evidence="11">
    <location>
        <begin position="571"/>
        <end position="604"/>
    </location>
</feature>
<dbReference type="InterPro" id="IPR011009">
    <property type="entry name" value="Kinase-like_dom_sf"/>
</dbReference>
<comment type="caution">
    <text evidence="13">The sequence shown here is derived from an EMBL/GenBank/DDBJ whole genome shotgun (WGS) entry which is preliminary data.</text>
</comment>
<dbReference type="InterPro" id="IPR035963">
    <property type="entry name" value="FERM_2"/>
</dbReference>
<dbReference type="Proteomes" id="UP000440578">
    <property type="component" value="Unassembled WGS sequence"/>
</dbReference>
<dbReference type="PANTHER" id="PTHR46221:SF9">
    <property type="entry name" value="NON-SPECIFIC PROTEIN-TYROSINE KINASE"/>
    <property type="match status" value="1"/>
</dbReference>
<keyword evidence="8" id="KW-0067">ATP-binding</keyword>
<dbReference type="CDD" id="cd13190">
    <property type="entry name" value="FERM_C_FAK1"/>
    <property type="match status" value="1"/>
</dbReference>
<dbReference type="Gene3D" id="1.20.120.330">
    <property type="entry name" value="Nucleotidyltransferases domain 2"/>
    <property type="match status" value="1"/>
</dbReference>
<dbReference type="InterPro" id="IPR029071">
    <property type="entry name" value="Ubiquitin-like_domsf"/>
</dbReference>
<keyword evidence="5" id="KW-0808">Transferase</keyword>
<evidence type="ECO:0000256" key="6">
    <source>
        <dbReference type="ARBA" id="ARBA00022741"/>
    </source>
</evidence>
<evidence type="ECO:0000256" key="8">
    <source>
        <dbReference type="ARBA" id="ARBA00022840"/>
    </source>
</evidence>
<dbReference type="Pfam" id="PF03623">
    <property type="entry name" value="Focal_AT"/>
    <property type="match status" value="1"/>
</dbReference>
<feature type="compositionally biased region" description="Gly residues" evidence="11">
    <location>
        <begin position="545"/>
        <end position="557"/>
    </location>
</feature>
<evidence type="ECO:0000256" key="10">
    <source>
        <dbReference type="ARBA" id="ARBA00023136"/>
    </source>
</evidence>
<dbReference type="Pfam" id="PF00373">
    <property type="entry name" value="FERM_M"/>
    <property type="match status" value="1"/>
</dbReference>
<comment type="subcellular location">
    <subcellularLocation>
        <location evidence="2">Cell junction</location>
    </subcellularLocation>
    <subcellularLocation>
        <location evidence="1">Cell membrane</location>
    </subcellularLocation>
</comment>
<feature type="compositionally biased region" description="Pro residues" evidence="11">
    <location>
        <begin position="480"/>
        <end position="489"/>
    </location>
</feature>
<evidence type="ECO:0000259" key="12">
    <source>
        <dbReference type="PROSITE" id="PS50057"/>
    </source>
</evidence>
<dbReference type="GO" id="GO:0004713">
    <property type="term" value="F:protein tyrosine kinase activity"/>
    <property type="evidence" value="ECO:0007669"/>
    <property type="project" value="InterPro"/>
</dbReference>
<dbReference type="Gene3D" id="1.20.80.10">
    <property type="match status" value="1"/>
</dbReference>
<dbReference type="InterPro" id="IPR041390">
    <property type="entry name" value="FADK_N"/>
</dbReference>
<evidence type="ECO:0000256" key="9">
    <source>
        <dbReference type="ARBA" id="ARBA00022949"/>
    </source>
</evidence>
<keyword evidence="7 13" id="KW-0418">Kinase</keyword>
<evidence type="ECO:0000256" key="3">
    <source>
        <dbReference type="ARBA" id="ARBA00022475"/>
    </source>
</evidence>
<organism evidence="13 14">
    <name type="scientific">Amphibalanus amphitrite</name>
    <name type="common">Striped barnacle</name>
    <name type="synonym">Balanus amphitrite</name>
    <dbReference type="NCBI Taxonomy" id="1232801"/>
    <lineage>
        <taxon>Eukaryota</taxon>
        <taxon>Metazoa</taxon>
        <taxon>Ecdysozoa</taxon>
        <taxon>Arthropoda</taxon>
        <taxon>Crustacea</taxon>
        <taxon>Multicrustacea</taxon>
        <taxon>Cirripedia</taxon>
        <taxon>Thoracica</taxon>
        <taxon>Thoracicalcarea</taxon>
        <taxon>Balanomorpha</taxon>
        <taxon>Balanoidea</taxon>
        <taxon>Balanidae</taxon>
        <taxon>Amphibalaninae</taxon>
        <taxon>Amphibalanus</taxon>
    </lineage>
</organism>
<keyword evidence="6" id="KW-0547">Nucleotide-binding</keyword>
<proteinExistence type="predicted"/>
<dbReference type="SMART" id="SM00295">
    <property type="entry name" value="B41"/>
    <property type="match status" value="1"/>
</dbReference>
<feature type="region of interest" description="Disordered" evidence="11">
    <location>
        <begin position="540"/>
        <end position="681"/>
    </location>
</feature>
<dbReference type="Gene3D" id="2.30.29.30">
    <property type="entry name" value="Pleckstrin-homology domain (PH domain)/Phosphotyrosine-binding domain (PTB)"/>
    <property type="match status" value="1"/>
</dbReference>
<dbReference type="InterPro" id="IPR019748">
    <property type="entry name" value="FERM_central"/>
</dbReference>
<dbReference type="Gene3D" id="3.30.200.20">
    <property type="entry name" value="Phosphorylase Kinase, domain 1"/>
    <property type="match status" value="1"/>
</dbReference>
<keyword evidence="14" id="KW-1185">Reference proteome</keyword>
<keyword evidence="9" id="KW-0965">Cell junction</keyword>
<dbReference type="PANTHER" id="PTHR46221">
    <property type="entry name" value="FERM AND PDZ DOMAIN-CONTAINING PROTEIN FAMILY MEMBER"/>
    <property type="match status" value="1"/>
</dbReference>
<feature type="compositionally biased region" description="Low complexity" evidence="11">
    <location>
        <begin position="1"/>
        <end position="17"/>
    </location>
</feature>
<dbReference type="AlphaFoldDB" id="A0A6A4VXF9"/>
<dbReference type="GO" id="GO:0048731">
    <property type="term" value="P:system development"/>
    <property type="evidence" value="ECO:0007669"/>
    <property type="project" value="UniProtKB-ARBA"/>
</dbReference>
<feature type="region of interest" description="Disordered" evidence="11">
    <location>
        <begin position="1"/>
        <end position="31"/>
    </location>
</feature>
<dbReference type="SUPFAM" id="SSF54236">
    <property type="entry name" value="Ubiquitin-like"/>
    <property type="match status" value="1"/>
</dbReference>
<dbReference type="Gene3D" id="3.10.20.90">
    <property type="entry name" value="Phosphatidylinositol 3-kinase Catalytic Subunit, Chain A, domain 1"/>
    <property type="match status" value="1"/>
</dbReference>
<dbReference type="SUPFAM" id="SSF68993">
    <property type="entry name" value="FAT domain of focal adhesion kinase"/>
    <property type="match status" value="1"/>
</dbReference>
<evidence type="ECO:0000256" key="1">
    <source>
        <dbReference type="ARBA" id="ARBA00004236"/>
    </source>
</evidence>
<sequence length="783" mass="86725">MSSGRTGSSQTSLTSQSDAVGTVGSPEKERPTLRVHLPSGCQVVKYSENTDVKYVIDLLVTHDSPGPRAYQSLFALRMVNTRSREVVWLHQDTSMFEVMERLDNDPASWRFELRVRYLPADLHTLCEKDRDTFLFYFEQVRDDYLSQERCSVDQETAVQLGCLDIRRFFRDLPPNALDKKSNIEFVEQVVGWTKFLPRAVVERTKSKTLRKQVQQQFKKCCNMREVECMFKYLDVLKGVVRYDQERFVCTLGSWSIRVNLIIGPDSGISYTTDQQESPTHLSSFDQIQSIETLPAETGADPRPPRLQLRVTGRAEPLTLACASTRQADNMADLVDGYCRLVNNASSSLWNRRDGRCGVSSPAGRRTGLAPRSPLSDDYAEIVEDEDDYSTPANHDRELPRESVHLEKTIGEGQFGDVYLGTYSPPGGAAPMPVAVKTCKIDHDGSMANKFLEEARSNDSDEPSAPSKPARPRLAVDRRPAPPSQSPPSSPQTYIVAQSPEALSRLLRDSGGRLNPGGYSAPASVLNTVAVDLADLPPVRSPGYGQSYGPGYGRGHGQGRVSWQKPPLPPEDIARRQDQELCDSRERLERPNRHGERPHGDELRRRMSVGTSSDRSDSDCGDPCGAHRGVSPALSGADTGSDGSSSKPSSAHSSTERPVVAKRAELTPSLSPQRAELTPTADIDRTGDRVYDCTTEVVRTVMALSRGVQAGRANSYLDLVKDVGYELRELLASVDGEVPSFPASAHREIEMAHKVLGKDMQELVTSLKQAQRYSTTTLDEEYRK</sequence>
<keyword evidence="3" id="KW-1003">Cell membrane</keyword>
<evidence type="ECO:0000256" key="5">
    <source>
        <dbReference type="ARBA" id="ARBA00022679"/>
    </source>
</evidence>
<dbReference type="SUPFAM" id="SSF47031">
    <property type="entry name" value="Second domain of FERM"/>
    <property type="match status" value="1"/>
</dbReference>
<dbReference type="GO" id="GO:0005886">
    <property type="term" value="C:plasma membrane"/>
    <property type="evidence" value="ECO:0007669"/>
    <property type="project" value="UniProtKB-SubCell"/>
</dbReference>
<dbReference type="SUPFAM" id="SSF50729">
    <property type="entry name" value="PH domain-like"/>
    <property type="match status" value="1"/>
</dbReference>
<dbReference type="InterPro" id="IPR014352">
    <property type="entry name" value="FERM/acyl-CoA-bd_prot_sf"/>
</dbReference>
<dbReference type="EMBL" id="VIIS01001407">
    <property type="protein sequence ID" value="KAF0298865.1"/>
    <property type="molecule type" value="Genomic_DNA"/>
</dbReference>
<gene>
    <name evidence="13" type="primary">PTK2_2</name>
    <name evidence="13" type="ORF">FJT64_003810</name>
</gene>
<protein>
    <submittedName>
        <fullName evidence="13">Focal adhesion kinase 1</fullName>
    </submittedName>
</protein>
<evidence type="ECO:0000256" key="11">
    <source>
        <dbReference type="SAM" id="MobiDB-lite"/>
    </source>
</evidence>
<dbReference type="InterPro" id="IPR001245">
    <property type="entry name" value="Ser-Thr/Tyr_kinase_cat_dom"/>
</dbReference>
<dbReference type="GO" id="GO:0009887">
    <property type="term" value="P:animal organ morphogenesis"/>
    <property type="evidence" value="ECO:0007669"/>
    <property type="project" value="UniProtKB-ARBA"/>
</dbReference>
<feature type="region of interest" description="Disordered" evidence="11">
    <location>
        <begin position="453"/>
        <end position="493"/>
    </location>
</feature>
<dbReference type="InterPro" id="IPR000299">
    <property type="entry name" value="FERM_domain"/>
</dbReference>
<dbReference type="InterPro" id="IPR036137">
    <property type="entry name" value="Focal_adhe_kin_target_dom_sf"/>
</dbReference>
<evidence type="ECO:0000256" key="7">
    <source>
        <dbReference type="ARBA" id="ARBA00022777"/>
    </source>
</evidence>
<keyword evidence="10" id="KW-0472">Membrane</keyword>
<dbReference type="Pfam" id="PF07714">
    <property type="entry name" value="PK_Tyr_Ser-Thr"/>
    <property type="match status" value="1"/>
</dbReference>
<dbReference type="InterPro" id="IPR011993">
    <property type="entry name" value="PH-like_dom_sf"/>
</dbReference>
<evidence type="ECO:0000256" key="4">
    <source>
        <dbReference type="ARBA" id="ARBA00022553"/>
    </source>
</evidence>
<dbReference type="SUPFAM" id="SSF56112">
    <property type="entry name" value="Protein kinase-like (PK-like)"/>
    <property type="match status" value="1"/>
</dbReference>
<dbReference type="InterPro" id="IPR005189">
    <property type="entry name" value="Focal_adhesion_kin_target_dom"/>
</dbReference>